<dbReference type="InterPro" id="IPR036412">
    <property type="entry name" value="HAD-like_sf"/>
</dbReference>
<dbReference type="SUPFAM" id="SSF56784">
    <property type="entry name" value="HAD-like"/>
    <property type="match status" value="1"/>
</dbReference>
<sequence length="209" mass="22640">MAIRAVVFDVFGTLVYMRERRRPFRRLIGLLEARGRRGQAGDAARIMSRDVGLAGAAALLGAELGAQELASLERDLQAELASVRLFDDTATTLHALRARGLRLGLCSNLAAPYAPPVRALLPFELDAYAWSFEVGAVKPDPAIYAHVCERLGCAPAEVLMIGDTSADDWLGPRDFGMHSRWLRRQGGDAQEGTIAGLDQVLAEVERLAG</sequence>
<dbReference type="PANTHER" id="PTHR43316:SF3">
    <property type="entry name" value="HALOACID DEHALOGENASE, TYPE II (AFU_ORTHOLOGUE AFUA_2G07750)-RELATED"/>
    <property type="match status" value="1"/>
</dbReference>
<dbReference type="SFLD" id="SFLDS00003">
    <property type="entry name" value="Haloacid_Dehalogenase"/>
    <property type="match status" value="1"/>
</dbReference>
<dbReference type="AlphaFoldDB" id="A0A3N2RC42"/>
<dbReference type="RefSeq" id="WP_123649321.1">
    <property type="nucleotide sequence ID" value="NZ_RCTY01000053.1"/>
</dbReference>
<proteinExistence type="predicted"/>
<accession>A0A3N2RC42</accession>
<dbReference type="PRINTS" id="PR00413">
    <property type="entry name" value="HADHALOGNASE"/>
</dbReference>
<dbReference type="EMBL" id="RCTY01000053">
    <property type="protein sequence ID" value="ROU04975.1"/>
    <property type="molecule type" value="Genomic_DNA"/>
</dbReference>
<protein>
    <submittedName>
        <fullName evidence="2">HAD family hydrolase</fullName>
    </submittedName>
</protein>
<comment type="caution">
    <text evidence="2">The sequence shown here is derived from an EMBL/GenBank/DDBJ whole genome shotgun (WGS) entry which is preliminary data.</text>
</comment>
<dbReference type="InterPro" id="IPR023214">
    <property type="entry name" value="HAD_sf"/>
</dbReference>
<dbReference type="PANTHER" id="PTHR43316">
    <property type="entry name" value="HYDROLASE, HALOACID DELAHOGENASE-RELATED"/>
    <property type="match status" value="1"/>
</dbReference>
<dbReference type="InterPro" id="IPR006439">
    <property type="entry name" value="HAD-SF_hydro_IA"/>
</dbReference>
<dbReference type="Gene3D" id="3.40.50.1000">
    <property type="entry name" value="HAD superfamily/HAD-like"/>
    <property type="match status" value="1"/>
</dbReference>
<name>A0A3N2RC42_LYSEN</name>
<keyword evidence="1 2" id="KW-0378">Hydrolase</keyword>
<dbReference type="SFLD" id="SFLDG01129">
    <property type="entry name" value="C1.5:_HAD__Beta-PGM__Phosphata"/>
    <property type="match status" value="1"/>
</dbReference>
<dbReference type="NCBIfam" id="TIGR01549">
    <property type="entry name" value="HAD-SF-IA-v1"/>
    <property type="match status" value="1"/>
</dbReference>
<dbReference type="GO" id="GO:0016787">
    <property type="term" value="F:hydrolase activity"/>
    <property type="evidence" value="ECO:0007669"/>
    <property type="project" value="UniProtKB-KW"/>
</dbReference>
<dbReference type="Pfam" id="PF00702">
    <property type="entry name" value="Hydrolase"/>
    <property type="match status" value="1"/>
</dbReference>
<dbReference type="Proteomes" id="UP000275910">
    <property type="component" value="Unassembled WGS sequence"/>
</dbReference>
<gene>
    <name evidence="2" type="ORF">D9T17_21295</name>
</gene>
<evidence type="ECO:0000313" key="3">
    <source>
        <dbReference type="Proteomes" id="UP000275910"/>
    </source>
</evidence>
<dbReference type="InterPro" id="IPR051540">
    <property type="entry name" value="S-2-haloacid_dehalogenase"/>
</dbReference>
<evidence type="ECO:0000256" key="1">
    <source>
        <dbReference type="ARBA" id="ARBA00022801"/>
    </source>
</evidence>
<evidence type="ECO:0000313" key="2">
    <source>
        <dbReference type="EMBL" id="ROU04975.1"/>
    </source>
</evidence>
<organism evidence="2 3">
    <name type="scientific">Lysobacter enzymogenes</name>
    <dbReference type="NCBI Taxonomy" id="69"/>
    <lineage>
        <taxon>Bacteria</taxon>
        <taxon>Pseudomonadati</taxon>
        <taxon>Pseudomonadota</taxon>
        <taxon>Gammaproteobacteria</taxon>
        <taxon>Lysobacterales</taxon>
        <taxon>Lysobacteraceae</taxon>
        <taxon>Lysobacter</taxon>
    </lineage>
</organism>
<reference evidence="2 3" key="1">
    <citation type="submission" date="2018-10" db="EMBL/GenBank/DDBJ databases">
        <title>The genome of Lysobacter enzymogenes OH11.</title>
        <authorList>
            <person name="Liu F."/>
            <person name="Zhao Y."/>
            <person name="Qian G."/>
            <person name="Chen Y."/>
            <person name="Xu H."/>
        </authorList>
    </citation>
    <scope>NUCLEOTIDE SEQUENCE [LARGE SCALE GENOMIC DNA]</scope>
    <source>
        <strain evidence="2 3">OH11</strain>
    </source>
</reference>